<dbReference type="InterPro" id="IPR018247">
    <property type="entry name" value="EF_Hand_1_Ca_BS"/>
</dbReference>
<protein>
    <recommendedName>
        <fullName evidence="3">EF-hand domain-containing protein</fullName>
    </recommendedName>
</protein>
<proteinExistence type="predicted"/>
<dbReference type="EMBL" id="JAEACU010000007">
    <property type="protein sequence ID" value="KAH7521994.1"/>
    <property type="molecule type" value="Genomic_DNA"/>
</dbReference>
<sequence>MPSLFMELDRNGDGILDFEEFLCLYYLLTSGRLVFCDSHGCGAFLKGLHFSCLECFSGPENTYDLYPSCFNNKNYHHNHALLLDNFTLLRCMAGYNKVSSSQLTRSSTQGGSRRSSKLRPSVVEYRRPIPTDFSSSVVIKRPTSSQSPKTFNRCRSIGRFFRISNPSLRITLTTISPPHLPKFRSPEKPHSPLVLLVDGSIKSAITPTPLAFKTASSLS</sequence>
<dbReference type="AlphaFoldDB" id="A0A978V3R1"/>
<feature type="domain" description="EF-hand" evidence="3">
    <location>
        <begin position="1"/>
        <end position="31"/>
    </location>
</feature>
<dbReference type="Proteomes" id="UP000813462">
    <property type="component" value="Unassembled WGS sequence"/>
</dbReference>
<reference evidence="4" key="1">
    <citation type="journal article" date="2021" name="Front. Plant Sci.">
        <title>Chromosome-Scale Genome Assembly for Chinese Sour Jujube and Insights Into Its Genome Evolution and Domestication Signature.</title>
        <authorList>
            <person name="Shen L.-Y."/>
            <person name="Luo H."/>
            <person name="Wang X.-L."/>
            <person name="Wang X.-M."/>
            <person name="Qiu X.-J."/>
            <person name="Liu H."/>
            <person name="Zhou S.-S."/>
            <person name="Jia K.-H."/>
            <person name="Nie S."/>
            <person name="Bao Y.-T."/>
            <person name="Zhang R.-G."/>
            <person name="Yun Q.-Z."/>
            <person name="Chai Y.-H."/>
            <person name="Lu J.-Y."/>
            <person name="Li Y."/>
            <person name="Zhao S.-W."/>
            <person name="Mao J.-F."/>
            <person name="Jia S.-G."/>
            <person name="Mao Y.-M."/>
        </authorList>
    </citation>
    <scope>NUCLEOTIDE SEQUENCE</scope>
    <source>
        <strain evidence="4">AT0</strain>
        <tissue evidence="4">Leaf</tissue>
    </source>
</reference>
<feature type="compositionally biased region" description="Low complexity" evidence="2">
    <location>
        <begin position="104"/>
        <end position="113"/>
    </location>
</feature>
<evidence type="ECO:0000256" key="2">
    <source>
        <dbReference type="SAM" id="MobiDB-lite"/>
    </source>
</evidence>
<evidence type="ECO:0000313" key="5">
    <source>
        <dbReference type="Proteomes" id="UP000813462"/>
    </source>
</evidence>
<dbReference type="PROSITE" id="PS50222">
    <property type="entry name" value="EF_HAND_2"/>
    <property type="match status" value="1"/>
</dbReference>
<comment type="caution">
    <text evidence="4">The sequence shown here is derived from an EMBL/GenBank/DDBJ whole genome shotgun (WGS) entry which is preliminary data.</text>
</comment>
<gene>
    <name evidence="4" type="ORF">FEM48_Zijuj07G0090800</name>
</gene>
<dbReference type="GO" id="GO:0005509">
    <property type="term" value="F:calcium ion binding"/>
    <property type="evidence" value="ECO:0007669"/>
    <property type="project" value="InterPro"/>
</dbReference>
<accession>A0A978V3R1</accession>
<evidence type="ECO:0000313" key="4">
    <source>
        <dbReference type="EMBL" id="KAH7521994.1"/>
    </source>
</evidence>
<feature type="region of interest" description="Disordered" evidence="2">
    <location>
        <begin position="102"/>
        <end position="121"/>
    </location>
</feature>
<keyword evidence="1" id="KW-0106">Calcium</keyword>
<dbReference type="InterPro" id="IPR002048">
    <property type="entry name" value="EF_hand_dom"/>
</dbReference>
<organism evidence="4 5">
    <name type="scientific">Ziziphus jujuba var. spinosa</name>
    <dbReference type="NCBI Taxonomy" id="714518"/>
    <lineage>
        <taxon>Eukaryota</taxon>
        <taxon>Viridiplantae</taxon>
        <taxon>Streptophyta</taxon>
        <taxon>Embryophyta</taxon>
        <taxon>Tracheophyta</taxon>
        <taxon>Spermatophyta</taxon>
        <taxon>Magnoliopsida</taxon>
        <taxon>eudicotyledons</taxon>
        <taxon>Gunneridae</taxon>
        <taxon>Pentapetalae</taxon>
        <taxon>rosids</taxon>
        <taxon>fabids</taxon>
        <taxon>Rosales</taxon>
        <taxon>Rhamnaceae</taxon>
        <taxon>Paliureae</taxon>
        <taxon>Ziziphus</taxon>
    </lineage>
</organism>
<evidence type="ECO:0000259" key="3">
    <source>
        <dbReference type="PROSITE" id="PS50222"/>
    </source>
</evidence>
<evidence type="ECO:0000256" key="1">
    <source>
        <dbReference type="ARBA" id="ARBA00022837"/>
    </source>
</evidence>
<dbReference type="SUPFAM" id="SSF47473">
    <property type="entry name" value="EF-hand"/>
    <property type="match status" value="1"/>
</dbReference>
<dbReference type="PROSITE" id="PS00018">
    <property type="entry name" value="EF_HAND_1"/>
    <property type="match status" value="1"/>
</dbReference>
<dbReference type="InterPro" id="IPR011992">
    <property type="entry name" value="EF-hand-dom_pair"/>
</dbReference>
<name>A0A978V3R1_ZIZJJ</name>